<evidence type="ECO:0000313" key="3">
    <source>
        <dbReference type="Proteomes" id="UP001152049"/>
    </source>
</evidence>
<keyword evidence="3" id="KW-1185">Reference proteome</keyword>
<feature type="region of interest" description="Disordered" evidence="1">
    <location>
        <begin position="1"/>
        <end position="48"/>
    </location>
</feature>
<sequence>MSRDDYTPRGLSDPESHLDLAGQRQRPHFDAGTGSEPVAPSPNQQGRHVTLNTTLEVDMLRHKLRTLENLVERYGISSRIPSLSEAEEARALQYRCECLEAACKQQSK</sequence>
<comment type="caution">
    <text evidence="2">The sequence shown here is derived from an EMBL/GenBank/DDBJ whole genome shotgun (WGS) entry which is preliminary data.</text>
</comment>
<dbReference type="EMBL" id="JAOQAZ010000001">
    <property type="protein sequence ID" value="KAJ4272329.1"/>
    <property type="molecule type" value="Genomic_DNA"/>
</dbReference>
<dbReference type="Proteomes" id="UP001152049">
    <property type="component" value="Unassembled WGS sequence"/>
</dbReference>
<accession>A0A9W8VRA2</accession>
<evidence type="ECO:0000256" key="1">
    <source>
        <dbReference type="SAM" id="MobiDB-lite"/>
    </source>
</evidence>
<name>A0A9W8VRA2_9HYPO</name>
<evidence type="ECO:0000313" key="2">
    <source>
        <dbReference type="EMBL" id="KAJ4272329.1"/>
    </source>
</evidence>
<feature type="compositionally biased region" description="Basic and acidic residues" evidence="1">
    <location>
        <begin position="1"/>
        <end position="18"/>
    </location>
</feature>
<proteinExistence type="predicted"/>
<protein>
    <submittedName>
        <fullName evidence="2">Uncharacterized protein</fullName>
    </submittedName>
</protein>
<organism evidence="2 3">
    <name type="scientific">Fusarium torreyae</name>
    <dbReference type="NCBI Taxonomy" id="1237075"/>
    <lineage>
        <taxon>Eukaryota</taxon>
        <taxon>Fungi</taxon>
        <taxon>Dikarya</taxon>
        <taxon>Ascomycota</taxon>
        <taxon>Pezizomycotina</taxon>
        <taxon>Sordariomycetes</taxon>
        <taxon>Hypocreomycetidae</taxon>
        <taxon>Hypocreales</taxon>
        <taxon>Nectriaceae</taxon>
        <taxon>Fusarium</taxon>
    </lineage>
</organism>
<reference evidence="2" key="1">
    <citation type="submission" date="2022-09" db="EMBL/GenBank/DDBJ databases">
        <title>Fusarium specimens isolated from Avocado Roots.</title>
        <authorList>
            <person name="Stajich J."/>
            <person name="Roper C."/>
            <person name="Heimlech-Rivalta G."/>
        </authorList>
    </citation>
    <scope>NUCLEOTIDE SEQUENCE</scope>
    <source>
        <strain evidence="2">CF00136</strain>
    </source>
</reference>
<dbReference type="OrthoDB" id="4738706at2759"/>
<dbReference type="AlphaFoldDB" id="A0A9W8VRA2"/>
<gene>
    <name evidence="2" type="ORF">NW762_001042</name>
</gene>